<dbReference type="STRING" id="1149755.A0A2J6S243"/>
<evidence type="ECO:0000256" key="1">
    <source>
        <dbReference type="SAM" id="Phobius"/>
    </source>
</evidence>
<keyword evidence="1" id="KW-0472">Membrane</keyword>
<name>A0A2J6S243_HYAVF</name>
<dbReference type="Proteomes" id="UP000235786">
    <property type="component" value="Unassembled WGS sequence"/>
</dbReference>
<feature type="transmembrane region" description="Helical" evidence="1">
    <location>
        <begin position="43"/>
        <end position="62"/>
    </location>
</feature>
<keyword evidence="4" id="KW-1185">Reference proteome</keyword>
<feature type="domain" description="Heterokaryon incompatibility" evidence="2">
    <location>
        <begin position="297"/>
        <end position="437"/>
    </location>
</feature>
<gene>
    <name evidence="3" type="ORF">L207DRAFT_542383</name>
</gene>
<dbReference type="OrthoDB" id="2157530at2759"/>
<protein>
    <submittedName>
        <fullName evidence="3">Putative heterokaryon incompatibility protein</fullName>
    </submittedName>
</protein>
<evidence type="ECO:0000259" key="2">
    <source>
        <dbReference type="Pfam" id="PF06985"/>
    </source>
</evidence>
<proteinExistence type="predicted"/>
<feature type="transmembrane region" description="Helical" evidence="1">
    <location>
        <begin position="155"/>
        <end position="175"/>
    </location>
</feature>
<dbReference type="InterPro" id="IPR010730">
    <property type="entry name" value="HET"/>
</dbReference>
<evidence type="ECO:0000313" key="4">
    <source>
        <dbReference type="Proteomes" id="UP000235786"/>
    </source>
</evidence>
<dbReference type="PANTHER" id="PTHR24148:SF73">
    <property type="entry name" value="HET DOMAIN PROTEIN (AFU_ORTHOLOGUE AFUA_8G01020)"/>
    <property type="match status" value="1"/>
</dbReference>
<keyword evidence="1" id="KW-0812">Transmembrane</keyword>
<keyword evidence="1" id="KW-1133">Transmembrane helix</keyword>
<sequence>MLGQILPPRPLKKSYASFLDLADLSRTLEEAMPPLNTGEAKVLVIYLALCFKATFLALRDSLIAKVCAWFLSNLGLYGCYIPSWIVFILCHLGLFLFRQSSWRKVAVTLRGLISRDAADDELITQFFIDASDLVCYVLMSLVFRNIGTVWSFCVRVVWVVIPVLEFISGACIVLFCLVDNPRETFNIEAAKAWNFAAPKIAKLWDFAARKGLCCLQKLWQLFVATARLCVRCYIKCRGSLIAYRDRRTAIIATTLEKYKYSALEQGEIRLLKLSKWTPVSPIRCELVHVRLHEAPAFETISYTWGTQRSFKKLILNGRYFDVSERVYEIVHDRASSLMTRFIWIDSICDDDEKSSQVQLMRDIYGSSYHTVVWLGHAPDANEAMGFLAHLNRRMHFDDPNRRASLPLNKLNIDSPAWPALINLIKHDYWLRCWIIQEIAVSKKVIVSYGGEIITWDYFSSIMQALFHNDPNSVWHISKIIRRTTDLIPPPIDAGLRIVTLGQIRDAIQRDRSIKLFDVLIAGLNSRATDPRDNIFALQGISAAAESGDINPDYNSALERPFLTTAEYLLRQEYPSRILHLAGIGFYRNRKLQTSWVPDWSSPRLSRIYWRYPTESPYRSSGAIDDEPNLLLGPEGLTLIVRCIRVDHIQKLGPRFFGLSENGVPKTSSLPGDFPNLVETRSIALNSARSEPYPSGIPLTEAFWRTLIGDRTPTGTRPAQATFFVFYQALERFMNTMSKYELYVNPQNLNMSPEDQERLAISMSRDALDSGRFSNLAGPHTRERRFAITERGYMGMVPPYSKTGDEVFIIPGAQVPFLLRRRRRTDASSGEKWELVGESYFHGMMDGEMVNEGCAEQQLEIY</sequence>
<feature type="transmembrane region" description="Helical" evidence="1">
    <location>
        <begin position="74"/>
        <end position="97"/>
    </location>
</feature>
<dbReference type="PANTHER" id="PTHR24148">
    <property type="entry name" value="ANKYRIN REPEAT DOMAIN-CONTAINING PROTEIN 39 HOMOLOG-RELATED"/>
    <property type="match status" value="1"/>
</dbReference>
<dbReference type="AlphaFoldDB" id="A0A2J6S243"/>
<evidence type="ECO:0000313" key="3">
    <source>
        <dbReference type="EMBL" id="PMD44817.1"/>
    </source>
</evidence>
<reference evidence="3 4" key="1">
    <citation type="submission" date="2016-04" db="EMBL/GenBank/DDBJ databases">
        <title>A degradative enzymes factory behind the ericoid mycorrhizal symbiosis.</title>
        <authorList>
            <consortium name="DOE Joint Genome Institute"/>
            <person name="Martino E."/>
            <person name="Morin E."/>
            <person name="Grelet G."/>
            <person name="Kuo A."/>
            <person name="Kohler A."/>
            <person name="Daghino S."/>
            <person name="Barry K."/>
            <person name="Choi C."/>
            <person name="Cichocki N."/>
            <person name="Clum A."/>
            <person name="Copeland A."/>
            <person name="Hainaut M."/>
            <person name="Haridas S."/>
            <person name="Labutti K."/>
            <person name="Lindquist E."/>
            <person name="Lipzen A."/>
            <person name="Khouja H.-R."/>
            <person name="Murat C."/>
            <person name="Ohm R."/>
            <person name="Olson A."/>
            <person name="Spatafora J."/>
            <person name="Veneault-Fourrey C."/>
            <person name="Henrissat B."/>
            <person name="Grigoriev I."/>
            <person name="Martin F."/>
            <person name="Perotto S."/>
        </authorList>
    </citation>
    <scope>NUCLEOTIDE SEQUENCE [LARGE SCALE GENOMIC DNA]</scope>
    <source>
        <strain evidence="3 4">F</strain>
    </source>
</reference>
<organism evidence="3 4">
    <name type="scientific">Hyaloscypha variabilis (strain UAMH 11265 / GT02V1 / F)</name>
    <name type="common">Meliniomyces variabilis</name>
    <dbReference type="NCBI Taxonomy" id="1149755"/>
    <lineage>
        <taxon>Eukaryota</taxon>
        <taxon>Fungi</taxon>
        <taxon>Dikarya</taxon>
        <taxon>Ascomycota</taxon>
        <taxon>Pezizomycotina</taxon>
        <taxon>Leotiomycetes</taxon>
        <taxon>Helotiales</taxon>
        <taxon>Hyaloscyphaceae</taxon>
        <taxon>Hyaloscypha</taxon>
        <taxon>Hyaloscypha variabilis</taxon>
    </lineage>
</organism>
<accession>A0A2J6S243</accession>
<dbReference type="InterPro" id="IPR052895">
    <property type="entry name" value="HetReg/Transcr_Mod"/>
</dbReference>
<feature type="transmembrane region" description="Helical" evidence="1">
    <location>
        <begin position="122"/>
        <end position="143"/>
    </location>
</feature>
<dbReference type="Pfam" id="PF06985">
    <property type="entry name" value="HET"/>
    <property type="match status" value="1"/>
</dbReference>
<dbReference type="Pfam" id="PF26639">
    <property type="entry name" value="Het-6_barrel"/>
    <property type="match status" value="1"/>
</dbReference>
<dbReference type="EMBL" id="KZ613941">
    <property type="protein sequence ID" value="PMD44817.1"/>
    <property type="molecule type" value="Genomic_DNA"/>
</dbReference>